<protein>
    <submittedName>
        <fullName evidence="1">Uncharacterized protein</fullName>
    </submittedName>
</protein>
<sequence>MPQRPPPEMPAQSCHTISWPITMRGTILTFIGTSLGMRCGGIQGDVLLSVKSGTGTLIWYVFRRWIDFETLLQK</sequence>
<proteinExistence type="predicted"/>
<accession>A0A0A9FPS5</accession>
<dbReference type="AlphaFoldDB" id="A0A0A9FPS5"/>
<dbReference type="EMBL" id="GBRH01183604">
    <property type="protein sequence ID" value="JAE14292.1"/>
    <property type="molecule type" value="Transcribed_RNA"/>
</dbReference>
<name>A0A0A9FPS5_ARUDO</name>
<reference evidence="1" key="1">
    <citation type="submission" date="2014-09" db="EMBL/GenBank/DDBJ databases">
        <authorList>
            <person name="Magalhaes I.L.F."/>
            <person name="Oliveira U."/>
            <person name="Santos F.R."/>
            <person name="Vidigal T.H.D.A."/>
            <person name="Brescovit A.D."/>
            <person name="Santos A.J."/>
        </authorList>
    </citation>
    <scope>NUCLEOTIDE SEQUENCE</scope>
    <source>
        <tissue evidence="1">Shoot tissue taken approximately 20 cm above the soil surface</tissue>
    </source>
</reference>
<reference evidence="1" key="2">
    <citation type="journal article" date="2015" name="Data Brief">
        <title>Shoot transcriptome of the giant reed, Arundo donax.</title>
        <authorList>
            <person name="Barrero R.A."/>
            <person name="Guerrero F.D."/>
            <person name="Moolhuijzen P."/>
            <person name="Goolsby J.A."/>
            <person name="Tidwell J."/>
            <person name="Bellgard S.E."/>
            <person name="Bellgard M.I."/>
        </authorList>
    </citation>
    <scope>NUCLEOTIDE SEQUENCE</scope>
    <source>
        <tissue evidence="1">Shoot tissue taken approximately 20 cm above the soil surface</tissue>
    </source>
</reference>
<organism evidence="1">
    <name type="scientific">Arundo donax</name>
    <name type="common">Giant reed</name>
    <name type="synonym">Donax arundinaceus</name>
    <dbReference type="NCBI Taxonomy" id="35708"/>
    <lineage>
        <taxon>Eukaryota</taxon>
        <taxon>Viridiplantae</taxon>
        <taxon>Streptophyta</taxon>
        <taxon>Embryophyta</taxon>
        <taxon>Tracheophyta</taxon>
        <taxon>Spermatophyta</taxon>
        <taxon>Magnoliopsida</taxon>
        <taxon>Liliopsida</taxon>
        <taxon>Poales</taxon>
        <taxon>Poaceae</taxon>
        <taxon>PACMAD clade</taxon>
        <taxon>Arundinoideae</taxon>
        <taxon>Arundineae</taxon>
        <taxon>Arundo</taxon>
    </lineage>
</organism>
<evidence type="ECO:0000313" key="1">
    <source>
        <dbReference type="EMBL" id="JAE14292.1"/>
    </source>
</evidence>